<feature type="compositionally biased region" description="Low complexity" evidence="2">
    <location>
        <begin position="416"/>
        <end position="446"/>
    </location>
</feature>
<feature type="active site" evidence="1">
    <location>
        <position position="296"/>
    </location>
</feature>
<proteinExistence type="predicted"/>
<accession>A0A286UGP8</accession>
<dbReference type="Gene3D" id="3.40.50.1820">
    <property type="entry name" value="alpha/beta hydrolase"/>
    <property type="match status" value="2"/>
</dbReference>
<dbReference type="GO" id="GO:0005829">
    <property type="term" value="C:cytosol"/>
    <property type="evidence" value="ECO:0007669"/>
    <property type="project" value="TreeGrafter"/>
</dbReference>
<dbReference type="AlphaFoldDB" id="A0A286UGP8"/>
<dbReference type="GO" id="GO:0004771">
    <property type="term" value="F:sterol ester esterase activity"/>
    <property type="evidence" value="ECO:0007669"/>
    <property type="project" value="TreeGrafter"/>
</dbReference>
<sequence length="666" mass="74413">MLDLIVGRPSLSWRRKESYAILILSFYCLLSSGKRGPRLLWIRKLNRFLQRFSPWQIIAATFSILYALQNLDKLLGLESPDLSAGQLYSSDYNRATWIVTALDAGFATAMSIQPKWFRDICSVIFSVYYIFRGDEADTKLTRLRELSTLEVLRTTWNKTGNFYLRALSAPFRPRVNIRRKLVIQRPKDSLYTEPVTAWLFFVGSELELKESTELILDFPGGGFVAMDPTHHEERLRAWTRKSKRPVLSVDYGKAPEHPYPFAIDECFDLYCTLANSSGSIIGMSGRKLRMVLSGDSAGGNIAMNVMFKIQEYSQPLPHPAGIALTYAALNFSFGSWAWPSRPTPAPSTLSLTQYPDNDIKDLDDSLKINVSTKRTGRSYSLKHIKSQGALLSSSTILPPSAKVVIGSLEEERRKFSSQSKSKASGSVHFSSESVNGRRSSSSSPHKSVVHQQAHTSLFEQRQAIVDALGSEAFLEDSLYEKRKGDISKEARRRLTMSSKVGYMHDRIINPSMMWAMCLLYLGEHPVPGVEKDFRLSPLLAPNALLAGLPPLLLQCGARDPLIDDTVLFGGRVRAAKKEAASAKGKEQQMTPPELDTERQRFIDGGREGGEEDVTVQIFPGWSHGYLQMTMLMRGASVAIDDIADWIISAFEKARMGEGGLLLDTLS</sequence>
<dbReference type="PANTHER" id="PTHR23025">
    <property type="entry name" value="TRIACYLGLYCEROL LIPASE"/>
    <property type="match status" value="1"/>
</dbReference>
<dbReference type="EMBL" id="NBII01000005">
    <property type="protein sequence ID" value="PAV18781.1"/>
    <property type="molecule type" value="Genomic_DNA"/>
</dbReference>
<feature type="domain" description="Alpha/beta hydrolase fold-3" evidence="3">
    <location>
        <begin position="216"/>
        <end position="331"/>
    </location>
</feature>
<dbReference type="InterPro" id="IPR029058">
    <property type="entry name" value="AB_hydrolase_fold"/>
</dbReference>
<evidence type="ECO:0000256" key="1">
    <source>
        <dbReference type="PROSITE-ProRule" id="PRU10038"/>
    </source>
</evidence>
<gene>
    <name evidence="4" type="ORF">PNOK_0562400</name>
</gene>
<evidence type="ECO:0000313" key="4">
    <source>
        <dbReference type="EMBL" id="PAV18781.1"/>
    </source>
</evidence>
<name>A0A286UGP8_9AGAM</name>
<dbReference type="PANTHER" id="PTHR23025:SF3">
    <property type="entry name" value="HORMONE-SENSITIVE LIPASE"/>
    <property type="match status" value="1"/>
</dbReference>
<dbReference type="SUPFAM" id="SSF53474">
    <property type="entry name" value="alpha/beta-Hydrolases"/>
    <property type="match status" value="1"/>
</dbReference>
<dbReference type="Proteomes" id="UP000217199">
    <property type="component" value="Unassembled WGS sequence"/>
</dbReference>
<organism evidence="4 5">
    <name type="scientific">Pyrrhoderma noxium</name>
    <dbReference type="NCBI Taxonomy" id="2282107"/>
    <lineage>
        <taxon>Eukaryota</taxon>
        <taxon>Fungi</taxon>
        <taxon>Dikarya</taxon>
        <taxon>Basidiomycota</taxon>
        <taxon>Agaricomycotina</taxon>
        <taxon>Agaricomycetes</taxon>
        <taxon>Hymenochaetales</taxon>
        <taxon>Hymenochaetaceae</taxon>
        <taxon>Pyrrhoderma</taxon>
    </lineage>
</organism>
<reference evidence="4 5" key="1">
    <citation type="journal article" date="2017" name="Mol. Ecol.">
        <title>Comparative and population genomic landscape of Phellinus noxius: A hypervariable fungus causing root rot in trees.</title>
        <authorList>
            <person name="Chung C.L."/>
            <person name="Lee T.J."/>
            <person name="Akiba M."/>
            <person name="Lee H.H."/>
            <person name="Kuo T.H."/>
            <person name="Liu D."/>
            <person name="Ke H.M."/>
            <person name="Yokoi T."/>
            <person name="Roa M.B."/>
            <person name="Lu M.J."/>
            <person name="Chang Y.Y."/>
            <person name="Ann P.J."/>
            <person name="Tsai J.N."/>
            <person name="Chen C.Y."/>
            <person name="Tzean S.S."/>
            <person name="Ota Y."/>
            <person name="Hattori T."/>
            <person name="Sahashi N."/>
            <person name="Liou R.F."/>
            <person name="Kikuchi T."/>
            <person name="Tsai I.J."/>
        </authorList>
    </citation>
    <scope>NUCLEOTIDE SEQUENCE [LARGE SCALE GENOMIC DNA]</scope>
    <source>
        <strain evidence="4 5">FFPRI411160</strain>
    </source>
</reference>
<protein>
    <submittedName>
        <fullName evidence="4">Alpha beta-hydrolase</fullName>
    </submittedName>
</protein>
<dbReference type="GO" id="GO:0019433">
    <property type="term" value="P:triglyceride catabolic process"/>
    <property type="evidence" value="ECO:0007669"/>
    <property type="project" value="TreeGrafter"/>
</dbReference>
<dbReference type="Pfam" id="PF07859">
    <property type="entry name" value="Abhydrolase_3"/>
    <property type="match status" value="1"/>
</dbReference>
<keyword evidence="5" id="KW-1185">Reference proteome</keyword>
<dbReference type="InParanoid" id="A0A286UGP8"/>
<dbReference type="InterPro" id="IPR013094">
    <property type="entry name" value="AB_hydrolase_3"/>
</dbReference>
<dbReference type="PROSITE" id="PS01174">
    <property type="entry name" value="LIPASE_GDXG_SER"/>
    <property type="match status" value="1"/>
</dbReference>
<feature type="region of interest" description="Disordered" evidence="2">
    <location>
        <begin position="415"/>
        <end position="452"/>
    </location>
</feature>
<dbReference type="OrthoDB" id="5570009at2759"/>
<evidence type="ECO:0000256" key="2">
    <source>
        <dbReference type="SAM" id="MobiDB-lite"/>
    </source>
</evidence>
<comment type="caution">
    <text evidence="4">The sequence shown here is derived from an EMBL/GenBank/DDBJ whole genome shotgun (WGS) entry which is preliminary data.</text>
</comment>
<dbReference type="STRING" id="2282107.A0A286UGP8"/>
<evidence type="ECO:0000259" key="3">
    <source>
        <dbReference type="Pfam" id="PF07859"/>
    </source>
</evidence>
<dbReference type="InterPro" id="IPR033140">
    <property type="entry name" value="Lipase_GDXG_put_SER_AS"/>
</dbReference>
<dbReference type="GO" id="GO:0004806">
    <property type="term" value="F:triacylglycerol lipase activity"/>
    <property type="evidence" value="ECO:0007669"/>
    <property type="project" value="TreeGrafter"/>
</dbReference>
<evidence type="ECO:0000313" key="5">
    <source>
        <dbReference type="Proteomes" id="UP000217199"/>
    </source>
</evidence>